<proteinExistence type="inferred from homology"/>
<dbReference type="EMBL" id="AP022612">
    <property type="protein sequence ID" value="BBZ32708.1"/>
    <property type="molecule type" value="Genomic_DNA"/>
</dbReference>
<evidence type="ECO:0000313" key="12">
    <source>
        <dbReference type="EMBL" id="BBZ32708.1"/>
    </source>
</evidence>
<keyword evidence="2 11" id="KW-0813">Transport</keyword>
<dbReference type="Proteomes" id="UP000466931">
    <property type="component" value="Chromosome"/>
</dbReference>
<dbReference type="FunFam" id="3.40.50.300:FF:000042">
    <property type="entry name" value="Maltose/maltodextrin ABC transporter, ATP-binding protein"/>
    <property type="match status" value="1"/>
</dbReference>
<dbReference type="GO" id="GO:0005524">
    <property type="term" value="F:ATP binding"/>
    <property type="evidence" value="ECO:0007669"/>
    <property type="project" value="UniProtKB-KW"/>
</dbReference>
<comment type="function">
    <text evidence="11">Part of the ABC transporter complex PotABCD involved in spermidine/putrescine import. Responsible for energy coupling to the transport system.</text>
</comment>
<sequence length="374" mass="41074">MTPRLEVRDLTKRYQGSHGEATAVHPTSFALAPGEFFSLLGPSGCGKSTTLRMIAGLEIPSSGSVLLDGEDITAQPPERRDVNLVFQGYALFEHLSVWDNVAFGLRRRRTGRQEIRRRVGEALEMVALTGFESRRPRSLSGGQQQRVALARALVNQPKVLLLDEPLGALDLQLRESMQVELGRIQRETGVTFVYVTHDQGEALSMSDRIAVLNEGAVEQIGSPREIYRRPATRFVASFIGVSNVVDGVVTGRRDDRAVLRTGDDEHIELPDDDLAAGTSVTFTIRPEHISLHQTPAADDSFIRATVTDVAFHGAVTRYLLKRADGTELVAVRPDGDGPSPAPGEQWWASWPAAHAVLIPESRTVSPHFDDRTFV</sequence>
<dbReference type="InterPro" id="IPR027417">
    <property type="entry name" value="P-loop_NTPase"/>
</dbReference>
<dbReference type="Pfam" id="PF08402">
    <property type="entry name" value="TOBE_2"/>
    <property type="match status" value="1"/>
</dbReference>
<dbReference type="InterPro" id="IPR003593">
    <property type="entry name" value="AAA+_ATPase"/>
</dbReference>
<dbReference type="PROSITE" id="PS50893">
    <property type="entry name" value="ABC_TRANSPORTER_2"/>
    <property type="match status" value="1"/>
</dbReference>
<evidence type="ECO:0000313" key="13">
    <source>
        <dbReference type="Proteomes" id="UP000466931"/>
    </source>
</evidence>
<evidence type="ECO:0000256" key="8">
    <source>
        <dbReference type="ARBA" id="ARBA00050305"/>
    </source>
</evidence>
<keyword evidence="4 11" id="KW-0547">Nucleotide-binding</keyword>
<keyword evidence="6 11" id="KW-1278">Translocase</keyword>
<dbReference type="AlphaFoldDB" id="A0A7I7XTZ8"/>
<evidence type="ECO:0000256" key="2">
    <source>
        <dbReference type="ARBA" id="ARBA00022448"/>
    </source>
</evidence>
<evidence type="ECO:0000256" key="3">
    <source>
        <dbReference type="ARBA" id="ARBA00022475"/>
    </source>
</evidence>
<comment type="subcellular location">
    <subcellularLocation>
        <location evidence="1">Cell inner membrane</location>
        <topology evidence="1">Peripheral membrane protein</topology>
        <orientation evidence="1">Cytoplasmic side</orientation>
    </subcellularLocation>
</comment>
<dbReference type="SUPFAM" id="SSF50331">
    <property type="entry name" value="MOP-like"/>
    <property type="match status" value="1"/>
</dbReference>
<organism evidence="12 13">
    <name type="scientific">Mycolicibacterium confluentis</name>
    <dbReference type="NCBI Taxonomy" id="28047"/>
    <lineage>
        <taxon>Bacteria</taxon>
        <taxon>Bacillati</taxon>
        <taxon>Actinomycetota</taxon>
        <taxon>Actinomycetes</taxon>
        <taxon>Mycobacteriales</taxon>
        <taxon>Mycobacteriaceae</taxon>
        <taxon>Mycolicibacterium</taxon>
    </lineage>
</organism>
<dbReference type="OrthoDB" id="9802264at2"/>
<comment type="subunit">
    <text evidence="11">The complex is composed of two ATP-binding proteins (PotA), two transmembrane proteins (PotB and PotC) and a solute-binding protein (PotD).</text>
</comment>
<name>A0A7I7XTZ8_9MYCO</name>
<reference evidence="12" key="1">
    <citation type="journal article" date="2019" name="Emerg. Microbes Infect.">
        <title>Comprehensive subspecies identification of 175 nontuberculous mycobacteria species based on 7547 genomic profiles.</title>
        <authorList>
            <person name="Matsumoto Y."/>
            <person name="Kinjo T."/>
            <person name="Motooka D."/>
            <person name="Nabeya D."/>
            <person name="Jung N."/>
            <person name="Uechi K."/>
            <person name="Horii T."/>
            <person name="Iida T."/>
            <person name="Fujita J."/>
            <person name="Nakamura S."/>
        </authorList>
    </citation>
    <scope>NUCLEOTIDE SEQUENCE [LARGE SCALE GENOMIC DNA]</scope>
    <source>
        <strain evidence="12">JCM 13671</strain>
    </source>
</reference>
<dbReference type="InterPro" id="IPR008995">
    <property type="entry name" value="Mo/tungstate-bd_C_term_dom"/>
</dbReference>
<dbReference type="GO" id="GO:0015417">
    <property type="term" value="F:ABC-type polyamine transporter activity"/>
    <property type="evidence" value="ECO:0007669"/>
    <property type="project" value="UniProtKB-EC"/>
</dbReference>
<dbReference type="GO" id="GO:0043190">
    <property type="term" value="C:ATP-binding cassette (ABC) transporter complex"/>
    <property type="evidence" value="ECO:0007669"/>
    <property type="project" value="InterPro"/>
</dbReference>
<accession>A0A7I7XTZ8</accession>
<dbReference type="Gene3D" id="3.40.50.300">
    <property type="entry name" value="P-loop containing nucleotide triphosphate hydrolases"/>
    <property type="match status" value="1"/>
</dbReference>
<dbReference type="PANTHER" id="PTHR42781">
    <property type="entry name" value="SPERMIDINE/PUTRESCINE IMPORT ATP-BINDING PROTEIN POTA"/>
    <property type="match status" value="1"/>
</dbReference>
<evidence type="ECO:0000256" key="9">
    <source>
        <dbReference type="ARBA" id="ARBA00056091"/>
    </source>
</evidence>
<evidence type="ECO:0000256" key="11">
    <source>
        <dbReference type="RuleBase" id="RU364083"/>
    </source>
</evidence>
<dbReference type="SUPFAM" id="SSF52540">
    <property type="entry name" value="P-loop containing nucleoside triphosphate hydrolases"/>
    <property type="match status" value="1"/>
</dbReference>
<evidence type="ECO:0000256" key="5">
    <source>
        <dbReference type="ARBA" id="ARBA00022840"/>
    </source>
</evidence>
<comment type="subunit">
    <text evidence="10">Monomer. Homodimerizes in the presence of ATP. The complex is composed of two ATP-binding proteins (SugC), two transmembrane proteins (SugA and SugB) and a solute-binding protein (LpqY).</text>
</comment>
<dbReference type="InterPro" id="IPR017871">
    <property type="entry name" value="ABC_transporter-like_CS"/>
</dbReference>
<gene>
    <name evidence="12" type="primary">potA_1</name>
    <name evidence="11" type="synonym">potA</name>
    <name evidence="12" type="ORF">MCNF_13130</name>
</gene>
<evidence type="ECO:0000256" key="7">
    <source>
        <dbReference type="ARBA" id="ARBA00023136"/>
    </source>
</evidence>
<protein>
    <recommendedName>
        <fullName evidence="11">Spermidine/putrescine import ATP-binding protein PotA</fullName>
        <ecNumber evidence="11">7.6.2.11</ecNumber>
    </recommendedName>
</protein>
<dbReference type="PROSITE" id="PS00211">
    <property type="entry name" value="ABC_TRANSPORTER_1"/>
    <property type="match status" value="1"/>
</dbReference>
<evidence type="ECO:0000256" key="6">
    <source>
        <dbReference type="ARBA" id="ARBA00022967"/>
    </source>
</evidence>
<keyword evidence="5 11" id="KW-0067">ATP-binding</keyword>
<dbReference type="EC" id="7.6.2.11" evidence="11"/>
<comment type="similarity">
    <text evidence="11">Belongs to the ABC transporter superfamily. Spermidine/putrescine importer (TC 3.A.1.11.1) family.</text>
</comment>
<dbReference type="GO" id="GO:0016887">
    <property type="term" value="F:ATP hydrolysis activity"/>
    <property type="evidence" value="ECO:0007669"/>
    <property type="project" value="InterPro"/>
</dbReference>
<evidence type="ECO:0000256" key="10">
    <source>
        <dbReference type="ARBA" id="ARBA00063658"/>
    </source>
</evidence>
<dbReference type="NCBIfam" id="TIGR01187">
    <property type="entry name" value="potA"/>
    <property type="match status" value="1"/>
</dbReference>
<comment type="function">
    <text evidence="9">Part of the ABC transporter complex LpqY-SugA-SugB-SugC, which is highly specific for uptake of trehalose. Involved in the recycling of extracellular trehalose released from trehalose-containing molecules synthesized by M.tuberculosis. Trehalose uptake is essential for virulence. Responsible for energy coupling to the transport system.</text>
</comment>
<keyword evidence="13" id="KW-1185">Reference proteome</keyword>
<evidence type="ECO:0000256" key="1">
    <source>
        <dbReference type="ARBA" id="ARBA00004515"/>
    </source>
</evidence>
<keyword evidence="3 11" id="KW-1003">Cell membrane</keyword>
<reference evidence="12" key="2">
    <citation type="submission" date="2020-02" db="EMBL/GenBank/DDBJ databases">
        <authorList>
            <person name="Matsumoto Y."/>
            <person name="Motooka D."/>
            <person name="Nakamura S."/>
        </authorList>
    </citation>
    <scope>NUCLEOTIDE SEQUENCE</scope>
    <source>
        <strain evidence="12">JCM 13671</strain>
    </source>
</reference>
<comment type="catalytic activity">
    <reaction evidence="8">
        <text>alpha,alpha-trehalose(out) + ATP + H2O = alpha,alpha-trehalose(in) + ADP + phosphate + H(+)</text>
        <dbReference type="Rhea" id="RHEA:75203"/>
        <dbReference type="ChEBI" id="CHEBI:15377"/>
        <dbReference type="ChEBI" id="CHEBI:15378"/>
        <dbReference type="ChEBI" id="CHEBI:16551"/>
        <dbReference type="ChEBI" id="CHEBI:30616"/>
        <dbReference type="ChEBI" id="CHEBI:43474"/>
        <dbReference type="ChEBI" id="CHEBI:456216"/>
    </reaction>
</comment>
<dbReference type="InterPro" id="IPR013611">
    <property type="entry name" value="Transp-assoc_OB_typ2"/>
</dbReference>
<dbReference type="InterPro" id="IPR003439">
    <property type="entry name" value="ABC_transporter-like_ATP-bd"/>
</dbReference>
<dbReference type="InterPro" id="IPR050093">
    <property type="entry name" value="ABC_SmlMolc_Importer"/>
</dbReference>
<dbReference type="PANTHER" id="PTHR42781:SF4">
    <property type="entry name" value="SPERMIDINE_PUTRESCINE IMPORT ATP-BINDING PROTEIN POTA"/>
    <property type="match status" value="1"/>
</dbReference>
<dbReference type="Pfam" id="PF00005">
    <property type="entry name" value="ABC_tran"/>
    <property type="match status" value="1"/>
</dbReference>
<dbReference type="SMART" id="SM00382">
    <property type="entry name" value="AAA"/>
    <property type="match status" value="1"/>
</dbReference>
<keyword evidence="7 11" id="KW-0472">Membrane</keyword>
<dbReference type="InterPro" id="IPR005893">
    <property type="entry name" value="PotA-like"/>
</dbReference>
<evidence type="ECO:0000256" key="4">
    <source>
        <dbReference type="ARBA" id="ARBA00022741"/>
    </source>
</evidence>
<dbReference type="RefSeq" id="WP_085153040.1">
    <property type="nucleotide sequence ID" value="NZ_AP022612.1"/>
</dbReference>
<comment type="catalytic activity">
    <reaction evidence="11">
        <text>ATP + H2O + polyamine-[polyamine-binding protein]Side 1 = ADP + phosphate + polyamineSide 2 + [polyamine-binding protein]Side 1.</text>
        <dbReference type="EC" id="7.6.2.11"/>
    </reaction>
</comment>
<dbReference type="Gene3D" id="2.40.50.100">
    <property type="match status" value="1"/>
</dbReference>